<reference evidence="1 2" key="1">
    <citation type="submission" date="2023-07" db="EMBL/GenBank/DDBJ databases">
        <title>Sequencing the genomes of 1000 actinobacteria strains.</title>
        <authorList>
            <person name="Klenk H.-P."/>
        </authorList>
    </citation>
    <scope>NUCLEOTIDE SEQUENCE [LARGE SCALE GENOMIC DNA]</scope>
    <source>
        <strain evidence="1 2">DSM 19515</strain>
    </source>
</reference>
<evidence type="ECO:0000313" key="1">
    <source>
        <dbReference type="EMBL" id="MDP9832241.1"/>
    </source>
</evidence>
<accession>A0ABT9PHN9</accession>
<dbReference type="EMBL" id="JAUSQL010000001">
    <property type="protein sequence ID" value="MDP9832241.1"/>
    <property type="molecule type" value="Genomic_DNA"/>
</dbReference>
<name>A0ABT9PHN9_9ACTO</name>
<gene>
    <name evidence="1" type="ORF">J2S45_000920</name>
</gene>
<comment type="caution">
    <text evidence="1">The sequence shown here is derived from an EMBL/GenBank/DDBJ whole genome shotgun (WGS) entry which is preliminary data.</text>
</comment>
<evidence type="ECO:0000313" key="2">
    <source>
        <dbReference type="Proteomes" id="UP001230145"/>
    </source>
</evidence>
<protein>
    <submittedName>
        <fullName evidence="1">Transposase-like protein</fullName>
    </submittedName>
</protein>
<keyword evidence="2" id="KW-1185">Reference proteome</keyword>
<organism evidence="1 2">
    <name type="scientific">Trueperella abortisuis</name>
    <dbReference type="NCBI Taxonomy" id="445930"/>
    <lineage>
        <taxon>Bacteria</taxon>
        <taxon>Bacillati</taxon>
        <taxon>Actinomycetota</taxon>
        <taxon>Actinomycetes</taxon>
        <taxon>Actinomycetales</taxon>
        <taxon>Actinomycetaceae</taxon>
        <taxon>Trueperella</taxon>
    </lineage>
</organism>
<proteinExistence type="predicted"/>
<dbReference type="Proteomes" id="UP001230145">
    <property type="component" value="Unassembled WGS sequence"/>
</dbReference>
<sequence length="60" mass="6770">MKVVYTDEQRREAVAKFRRCHSYTKTCRELGYPSLHALQVWVALPKPAGGAMASSYPILS</sequence>